<comment type="caution">
    <text evidence="2">The sequence shown here is derived from an EMBL/GenBank/DDBJ whole genome shotgun (WGS) entry which is preliminary data.</text>
</comment>
<reference evidence="2 3" key="1">
    <citation type="submission" date="2019-05" db="EMBL/GenBank/DDBJ databases">
        <title>Verrucobacter flavum gen. nov., sp. nov. a new member of the family Verrucomicrobiaceae.</title>
        <authorList>
            <person name="Szuroczki S."/>
            <person name="Abbaszade G."/>
            <person name="Szabo A."/>
            <person name="Felfoldi T."/>
            <person name="Schumann P."/>
            <person name="Boka K."/>
            <person name="Keki Z."/>
            <person name="Toumi M."/>
            <person name="Toth E."/>
        </authorList>
    </citation>
    <scope>NUCLEOTIDE SEQUENCE [LARGE SCALE GENOMIC DNA]</scope>
    <source>
        <strain evidence="2 3">MG-N-17</strain>
    </source>
</reference>
<dbReference type="Pfam" id="PF07586">
    <property type="entry name" value="HXXSHH"/>
    <property type="match status" value="1"/>
</dbReference>
<proteinExistence type="predicted"/>
<keyword evidence="3" id="KW-1185">Reference proteome</keyword>
<dbReference type="PROSITE" id="PS51318">
    <property type="entry name" value="TAT"/>
    <property type="match status" value="1"/>
</dbReference>
<evidence type="ECO:0000256" key="1">
    <source>
        <dbReference type="SAM" id="SignalP"/>
    </source>
</evidence>
<evidence type="ECO:0000313" key="3">
    <source>
        <dbReference type="Proteomes" id="UP000306196"/>
    </source>
</evidence>
<dbReference type="OrthoDB" id="182303at2"/>
<dbReference type="InterPro" id="IPR006311">
    <property type="entry name" value="TAT_signal"/>
</dbReference>
<feature type="chain" id="PRO_5024439736" evidence="1">
    <location>
        <begin position="39"/>
        <end position="467"/>
    </location>
</feature>
<dbReference type="EMBL" id="VAUV01000007">
    <property type="protein sequence ID" value="TLD70726.1"/>
    <property type="molecule type" value="Genomic_DNA"/>
</dbReference>
<protein>
    <submittedName>
        <fullName evidence="2">DUF1552 domain-containing protein</fullName>
    </submittedName>
</protein>
<dbReference type="InterPro" id="IPR011447">
    <property type="entry name" value="DUF1552"/>
</dbReference>
<keyword evidence="1" id="KW-0732">Signal</keyword>
<sequence length="467" mass="52105">MANLLFRRDPMSRRSVLRGMGATIALPFLNAMAPTARAAQSQAQAFPVRMGVVFMPNGVHPQRWTPEGAGHDFKLSPILQPLEKHRGDINVLTNLGHHNCREGDGHYAKTANWLTGTPIAKTTGKDLRCGVSMDQFFAREMGHHTRFPSLEMGTEPVMTGVDFNVNYTMLYGSHISWRTPTTPLPPEINPRFVFDRLFRENADQRKASAMENKSVLDLVLSDAKSLRGRVGQEDQQRLDEYLESIRSVEQRIEADIARVAKGDNLDPLAQEELARLDKRIAAAMKDKSDPGGRLRLDHTEHSRLMLDLMTLAFWSDSTRVSSFMFGWAVSSKSFTFLPGVNHSHHENSHHENHADKLEQYQKICTWHVEQFSYLMDRMKSIKEGEGTLLDNTMLLFGSSMRDGNAHDPRNLPLVLAGGGNAGVKTGQHLVAEKDTPMCNLFLSMLQGAGMNVKEFGDSAGVLKGLTA</sequence>
<name>A0A5R8KEJ9_9BACT</name>
<dbReference type="Proteomes" id="UP000306196">
    <property type="component" value="Unassembled WGS sequence"/>
</dbReference>
<dbReference type="RefSeq" id="WP_138086197.1">
    <property type="nucleotide sequence ID" value="NZ_VAUV01000007.1"/>
</dbReference>
<feature type="signal peptide" evidence="1">
    <location>
        <begin position="1"/>
        <end position="38"/>
    </location>
</feature>
<accession>A0A5R8KEJ9</accession>
<evidence type="ECO:0000313" key="2">
    <source>
        <dbReference type="EMBL" id="TLD70726.1"/>
    </source>
</evidence>
<dbReference type="AlphaFoldDB" id="A0A5R8KEJ9"/>
<gene>
    <name evidence="2" type="ORF">FEM03_10465</name>
</gene>
<organism evidence="2 3">
    <name type="scientific">Phragmitibacter flavus</name>
    <dbReference type="NCBI Taxonomy" id="2576071"/>
    <lineage>
        <taxon>Bacteria</taxon>
        <taxon>Pseudomonadati</taxon>
        <taxon>Verrucomicrobiota</taxon>
        <taxon>Verrucomicrobiia</taxon>
        <taxon>Verrucomicrobiales</taxon>
        <taxon>Verrucomicrobiaceae</taxon>
        <taxon>Phragmitibacter</taxon>
    </lineage>
</organism>